<accession>A0A4Z0YE69</accession>
<keyword evidence="2" id="KW-1185">Reference proteome</keyword>
<proteinExistence type="predicted"/>
<sequence length="118" mass="12887">MDIENVMKRFALMADLDEKEAAKYRPFCEDAMAQISRRVKDGSAAAQGILCAAAASLALYRWALANACAGEESFSAGDVKVTKRMCNVETARRAWLESAAAAAPYLKDEGFLFERIGK</sequence>
<dbReference type="AlphaFoldDB" id="A0A4Z0YE69"/>
<gene>
    <name evidence="1" type="ORF">CAGA_05580</name>
</gene>
<evidence type="ECO:0000313" key="2">
    <source>
        <dbReference type="Proteomes" id="UP000297714"/>
    </source>
</evidence>
<dbReference type="RefSeq" id="WP_135657491.1">
    <property type="nucleotide sequence ID" value="NZ_JAJUFJ010000015.1"/>
</dbReference>
<reference evidence="1 2" key="1">
    <citation type="submission" date="2019-04" db="EMBL/GenBank/DDBJ databases">
        <authorList>
            <person name="Poehlein A."/>
            <person name="Bengelsdorf F.R."/>
            <person name="Duerre P."/>
            <person name="Daniel R."/>
        </authorList>
    </citation>
    <scope>NUCLEOTIDE SEQUENCE [LARGE SCALE GENOMIC DNA]</scope>
    <source>
        <strain evidence="1 2">BS-1</strain>
    </source>
</reference>
<dbReference type="EMBL" id="SRMQ01000002">
    <property type="protein sequence ID" value="TGJ77190.1"/>
    <property type="molecule type" value="Genomic_DNA"/>
</dbReference>
<evidence type="ECO:0008006" key="3">
    <source>
        <dbReference type="Google" id="ProtNLM"/>
    </source>
</evidence>
<dbReference type="OrthoDB" id="1856899at2"/>
<protein>
    <recommendedName>
        <fullName evidence="3">Phage gp6-like head-tail connector protein</fullName>
    </recommendedName>
</protein>
<comment type="caution">
    <text evidence="1">The sequence shown here is derived from an EMBL/GenBank/DDBJ whole genome shotgun (WGS) entry which is preliminary data.</text>
</comment>
<organism evidence="1 2">
    <name type="scientific">Caproiciproducens galactitolivorans</name>
    <dbReference type="NCBI Taxonomy" id="642589"/>
    <lineage>
        <taxon>Bacteria</taxon>
        <taxon>Bacillati</taxon>
        <taxon>Bacillota</taxon>
        <taxon>Clostridia</taxon>
        <taxon>Eubacteriales</taxon>
        <taxon>Acutalibacteraceae</taxon>
        <taxon>Caproiciproducens</taxon>
    </lineage>
</organism>
<name>A0A4Z0YE69_9FIRM</name>
<evidence type="ECO:0000313" key="1">
    <source>
        <dbReference type="EMBL" id="TGJ77190.1"/>
    </source>
</evidence>
<dbReference type="Proteomes" id="UP000297714">
    <property type="component" value="Unassembled WGS sequence"/>
</dbReference>